<comment type="caution">
    <text evidence="2">The sequence shown here is derived from an EMBL/GenBank/DDBJ whole genome shotgun (WGS) entry which is preliminary data.</text>
</comment>
<sequence>MIENRPEDPQQRHTARSADPQKCYSGKEECYSGSGKQPYSIAERWSNATL</sequence>
<name>A0A2K3LJ28_TRIPR</name>
<proteinExistence type="predicted"/>
<feature type="compositionally biased region" description="Basic and acidic residues" evidence="1">
    <location>
        <begin position="1"/>
        <end position="11"/>
    </location>
</feature>
<reference evidence="2 3" key="1">
    <citation type="journal article" date="2014" name="Am. J. Bot.">
        <title>Genome assembly and annotation for red clover (Trifolium pratense; Fabaceae).</title>
        <authorList>
            <person name="Istvanek J."/>
            <person name="Jaros M."/>
            <person name="Krenek A."/>
            <person name="Repkova J."/>
        </authorList>
    </citation>
    <scope>NUCLEOTIDE SEQUENCE [LARGE SCALE GENOMIC DNA]</scope>
    <source>
        <strain evidence="3">cv. Tatra</strain>
        <tissue evidence="2">Young leaves</tissue>
    </source>
</reference>
<reference evidence="2 3" key="2">
    <citation type="journal article" date="2017" name="Front. Plant Sci.">
        <title>Gene Classification and Mining of Molecular Markers Useful in Red Clover (Trifolium pratense) Breeding.</title>
        <authorList>
            <person name="Istvanek J."/>
            <person name="Dluhosova J."/>
            <person name="Dluhos P."/>
            <person name="Patkova L."/>
            <person name="Nedelnik J."/>
            <person name="Repkova J."/>
        </authorList>
    </citation>
    <scope>NUCLEOTIDE SEQUENCE [LARGE SCALE GENOMIC DNA]</scope>
    <source>
        <strain evidence="3">cv. Tatra</strain>
        <tissue evidence="2">Young leaves</tissue>
    </source>
</reference>
<dbReference type="Proteomes" id="UP000236291">
    <property type="component" value="Unassembled WGS sequence"/>
</dbReference>
<organism evidence="2 3">
    <name type="scientific">Trifolium pratense</name>
    <name type="common">Red clover</name>
    <dbReference type="NCBI Taxonomy" id="57577"/>
    <lineage>
        <taxon>Eukaryota</taxon>
        <taxon>Viridiplantae</taxon>
        <taxon>Streptophyta</taxon>
        <taxon>Embryophyta</taxon>
        <taxon>Tracheophyta</taxon>
        <taxon>Spermatophyta</taxon>
        <taxon>Magnoliopsida</taxon>
        <taxon>eudicotyledons</taxon>
        <taxon>Gunneridae</taxon>
        <taxon>Pentapetalae</taxon>
        <taxon>rosids</taxon>
        <taxon>fabids</taxon>
        <taxon>Fabales</taxon>
        <taxon>Fabaceae</taxon>
        <taxon>Papilionoideae</taxon>
        <taxon>50 kb inversion clade</taxon>
        <taxon>NPAAA clade</taxon>
        <taxon>Hologalegina</taxon>
        <taxon>IRL clade</taxon>
        <taxon>Trifolieae</taxon>
        <taxon>Trifolium</taxon>
    </lineage>
</organism>
<evidence type="ECO:0000313" key="2">
    <source>
        <dbReference type="EMBL" id="PNX78550.1"/>
    </source>
</evidence>
<protein>
    <submittedName>
        <fullName evidence="2">Uncharacterized protein</fullName>
    </submittedName>
</protein>
<accession>A0A2K3LJ28</accession>
<dbReference type="EMBL" id="ASHM01034319">
    <property type="protein sequence ID" value="PNX78550.1"/>
    <property type="molecule type" value="Genomic_DNA"/>
</dbReference>
<feature type="region of interest" description="Disordered" evidence="1">
    <location>
        <begin position="1"/>
        <end position="37"/>
    </location>
</feature>
<gene>
    <name evidence="2" type="ORF">L195_g034528</name>
</gene>
<evidence type="ECO:0000256" key="1">
    <source>
        <dbReference type="SAM" id="MobiDB-lite"/>
    </source>
</evidence>
<evidence type="ECO:0000313" key="3">
    <source>
        <dbReference type="Proteomes" id="UP000236291"/>
    </source>
</evidence>
<dbReference type="AlphaFoldDB" id="A0A2K3LJ28"/>